<gene>
    <name evidence="1" type="ORF">ACIKP7_12440</name>
</gene>
<evidence type="ECO:0000313" key="2">
    <source>
        <dbReference type="Proteomes" id="UP001615411"/>
    </source>
</evidence>
<name>A0ACC7LVL9_9PSED</name>
<sequence length="128" mass="14804">MVIDSTRFPMVWMNIGTSGIHTDDEGFRAFEALLARAEPFVLLDEERANEEQQEHSHEEQKQLSLWMKRHKTALRSFVKAQIHIEPDVTKQQAAKLFAVKFEYFWGYPLLVVDSKADGLALARQLMAQ</sequence>
<dbReference type="Proteomes" id="UP001615411">
    <property type="component" value="Unassembled WGS sequence"/>
</dbReference>
<comment type="caution">
    <text evidence="1">The sequence shown here is derived from an EMBL/GenBank/DDBJ whole genome shotgun (WGS) entry which is preliminary data.</text>
</comment>
<dbReference type="EMBL" id="JBIUGF010000033">
    <property type="protein sequence ID" value="MFJ1338930.1"/>
    <property type="molecule type" value="Genomic_DNA"/>
</dbReference>
<protein>
    <submittedName>
        <fullName evidence="1">Uncharacterized protein</fullName>
    </submittedName>
</protein>
<organism evidence="1 2">
    <name type="scientific">Pseudomonas caricapapayae</name>
    <dbReference type="NCBI Taxonomy" id="46678"/>
    <lineage>
        <taxon>Bacteria</taxon>
        <taxon>Pseudomonadati</taxon>
        <taxon>Pseudomonadota</taxon>
        <taxon>Gammaproteobacteria</taxon>
        <taxon>Pseudomonadales</taxon>
        <taxon>Pseudomonadaceae</taxon>
        <taxon>Pseudomonas</taxon>
    </lineage>
</organism>
<proteinExistence type="predicted"/>
<reference evidence="1" key="1">
    <citation type="submission" date="2024-10" db="EMBL/GenBank/DDBJ databases">
        <title>Aeromonas and Pseudomonas from the Cagarras Archipelago, Rio de Janeiro, Brazil.</title>
        <authorList>
            <person name="Canellas A.L.B."/>
            <person name="Laport M.S."/>
        </authorList>
    </citation>
    <scope>NUCLEOTIDE SEQUENCE</scope>
    <source>
        <strain evidence="1">ACP-7</strain>
    </source>
</reference>
<accession>A0ACC7LVL9</accession>
<keyword evidence="2" id="KW-1185">Reference proteome</keyword>
<evidence type="ECO:0000313" key="1">
    <source>
        <dbReference type="EMBL" id="MFJ1338930.1"/>
    </source>
</evidence>